<comment type="caution">
    <text evidence="5">The sequence shown here is derived from an EMBL/GenBank/DDBJ whole genome shotgun (WGS) entry which is preliminary data.</text>
</comment>
<reference evidence="5 6" key="1">
    <citation type="journal article" date="2025" name="Microbiol. Resour. Announc.">
        <title>Draft genome sequences for Neonectria magnoliae and Neonectria punicea, canker pathogens of Liriodendron tulipifera and Acer saccharum in West Virginia.</title>
        <authorList>
            <person name="Petronek H.M."/>
            <person name="Kasson M.T."/>
            <person name="Metheny A.M."/>
            <person name="Stauder C.M."/>
            <person name="Lovett B."/>
            <person name="Lynch S.C."/>
            <person name="Garnas J.R."/>
            <person name="Kasson L.R."/>
            <person name="Stajich J.E."/>
        </authorList>
    </citation>
    <scope>NUCLEOTIDE SEQUENCE [LARGE SCALE GENOMIC DNA]</scope>
    <source>
        <strain evidence="5 6">NRRL 64651</strain>
    </source>
</reference>
<gene>
    <name evidence="5" type="ORF">QQZ08_006475</name>
</gene>
<dbReference type="Pfam" id="PF19278">
    <property type="entry name" value="Hydant_A_C"/>
    <property type="match status" value="1"/>
</dbReference>
<keyword evidence="6" id="KW-1185">Reference proteome</keyword>
<feature type="domain" description="Hydantoinase A/oxoprolinase" evidence="2">
    <location>
        <begin position="1"/>
        <end position="183"/>
    </location>
</feature>
<dbReference type="Proteomes" id="UP001498421">
    <property type="component" value="Unassembled WGS sequence"/>
</dbReference>
<dbReference type="PANTHER" id="PTHR11365">
    <property type="entry name" value="5-OXOPROLINASE RELATED"/>
    <property type="match status" value="1"/>
</dbReference>
<protein>
    <recommendedName>
        <fullName evidence="7">5-oxoprolinase</fullName>
    </recommendedName>
</protein>
<evidence type="ECO:0000259" key="2">
    <source>
        <dbReference type="Pfam" id="PF01968"/>
    </source>
</evidence>
<dbReference type="Pfam" id="PF01968">
    <property type="entry name" value="Hydantoinase_A"/>
    <property type="match status" value="1"/>
</dbReference>
<feature type="domain" description="Hydantoinase B/oxoprolinase" evidence="3">
    <location>
        <begin position="400"/>
        <end position="933"/>
    </location>
</feature>
<accession>A0ABR1I0L9</accession>
<evidence type="ECO:0000259" key="3">
    <source>
        <dbReference type="Pfam" id="PF02538"/>
    </source>
</evidence>
<name>A0ABR1I0L9_9HYPO</name>
<evidence type="ECO:0000256" key="1">
    <source>
        <dbReference type="SAM" id="MobiDB-lite"/>
    </source>
</evidence>
<organism evidence="5 6">
    <name type="scientific">Neonectria magnoliae</name>
    <dbReference type="NCBI Taxonomy" id="2732573"/>
    <lineage>
        <taxon>Eukaryota</taxon>
        <taxon>Fungi</taxon>
        <taxon>Dikarya</taxon>
        <taxon>Ascomycota</taxon>
        <taxon>Pezizomycotina</taxon>
        <taxon>Sordariomycetes</taxon>
        <taxon>Hypocreomycetidae</taxon>
        <taxon>Hypocreales</taxon>
        <taxon>Nectriaceae</taxon>
        <taxon>Neonectria</taxon>
    </lineage>
</organism>
<dbReference type="InterPro" id="IPR049517">
    <property type="entry name" value="ACX-like_C"/>
</dbReference>
<evidence type="ECO:0000313" key="5">
    <source>
        <dbReference type="EMBL" id="KAK7427048.1"/>
    </source>
</evidence>
<dbReference type="InterPro" id="IPR003692">
    <property type="entry name" value="Hydantoinase_B"/>
</dbReference>
<feature type="domain" description="Acetophenone carboxylase-like C-terminal" evidence="4">
    <location>
        <begin position="208"/>
        <end position="382"/>
    </location>
</feature>
<dbReference type="InterPro" id="IPR045079">
    <property type="entry name" value="Oxoprolinase-like"/>
</dbReference>
<evidence type="ECO:0000313" key="6">
    <source>
        <dbReference type="Proteomes" id="UP001498421"/>
    </source>
</evidence>
<dbReference type="Pfam" id="PF02538">
    <property type="entry name" value="Hydantoinase_B"/>
    <property type="match status" value="1"/>
</dbReference>
<evidence type="ECO:0008006" key="7">
    <source>
        <dbReference type="Google" id="ProtNLM"/>
    </source>
</evidence>
<dbReference type="PANTHER" id="PTHR11365:SF26">
    <property type="entry name" value="5-OXOPROLINASE"/>
    <property type="match status" value="1"/>
</dbReference>
<evidence type="ECO:0000259" key="4">
    <source>
        <dbReference type="Pfam" id="PF19278"/>
    </source>
</evidence>
<dbReference type="InterPro" id="IPR002821">
    <property type="entry name" value="Hydantoinase_A"/>
</dbReference>
<proteinExistence type="predicted"/>
<dbReference type="EMBL" id="JAZAVK010000058">
    <property type="protein sequence ID" value="KAK7427048.1"/>
    <property type="molecule type" value="Genomic_DNA"/>
</dbReference>
<sequence length="973" mass="105229">MGGTSTDVSRFGGTFDHIIEMTTAGVTIQSPQLDINTVAAGVGPESAGTHPGPASYRKGGPLTITDANLLLGRLLPDYFPRIFGPTEDQALDIEIVREKFTQLAEEIRLDTDRTISPEDVAVGFIEVANKSMCRPIRALTEARGFEITSHNLAVFGGAGGQHACEIAENLGISKVVMHKYSRMALAEVVQEAQEPCNEFLTAETIGGISARHEHLRNYTTSELGKHGIEESAVKHEMYLNIRYRGSDTTLIILKPADGDWKKEFVAEHLREFAFVLPEDREIIVDDIQVRGIGISSENTKDNDALIKELQEDKFEVVKSEKTSAETRPIYFKDSGMHQASVLVLQDLDRGSIIAGPAVIIDNTQTIVVAPGSRARVLSSHIVIDVKSQVVDRANGASAVDPVQLSLFGHRFMSIAEQMGRALQKTCVSLNIKERLDFACAIFGPNGDLVANAPHVPVFLGSMSYAVRGQIDLLGGKMRPGDVYVTNHPVHGGAHLPDLTVVTPVFDKAGKDIVFFLASRGHHTDIGGSEGTSLPPNSTELWQEGVAIKTFTMIRDGKFDTEGIAKIFAEPVERPGCNSTQRLSDNITDLQSFAAANNKGAKLLGKLIDQYGQTTVHFYMDAVQANAELAVRKFLKGVRTRYPDGKLQAIGYMDNSSRIHLQVCIRDDGSATFDFTGTTVEQYGNMNAPSALTYSGIIFCLRAMIGVDIPLNQGCLSPIDVIIPKGCFLNPSDAAAICAGNTHTSQRVCDTILQAFEAAAASQGCMNCVSFFGGESLDESGRTKGFNFSFGETICGGSGAGPTWHGAHAVHTHMTNTRITDAELMEKRYPVLMREFSILRGSGGKGVFNGGDGCRRVYEALAPLSFSVITERRSTRPYGMRGGEEGSYGSNTWNRKQPDGSMRGVNLGQKNTVRMSPGDQLIMVTPSGGAYGTPVKKSVQNEVNGVYINGEAKQTFQPRATGSLAIWEAGQADF</sequence>
<feature type="region of interest" description="Disordered" evidence="1">
    <location>
        <begin position="876"/>
        <end position="903"/>
    </location>
</feature>